<comment type="subcellular location">
    <subcellularLocation>
        <location evidence="1">Cell membrane</location>
        <topology evidence="1">Peripheral membrane protein</topology>
    </subcellularLocation>
</comment>
<evidence type="ECO:0000256" key="7">
    <source>
        <dbReference type="ARBA" id="ARBA00023136"/>
    </source>
</evidence>
<dbReference type="InterPro" id="IPR050388">
    <property type="entry name" value="ABC_Ni/Peptide_Import"/>
</dbReference>
<evidence type="ECO:0000313" key="11">
    <source>
        <dbReference type="Proteomes" id="UP001500571"/>
    </source>
</evidence>
<keyword evidence="4" id="KW-1003">Cell membrane</keyword>
<evidence type="ECO:0000256" key="4">
    <source>
        <dbReference type="ARBA" id="ARBA00022475"/>
    </source>
</evidence>
<organism evidence="10 11">
    <name type="scientific">Nocardioides panacihumi</name>
    <dbReference type="NCBI Taxonomy" id="400774"/>
    <lineage>
        <taxon>Bacteria</taxon>
        <taxon>Bacillati</taxon>
        <taxon>Actinomycetota</taxon>
        <taxon>Actinomycetes</taxon>
        <taxon>Propionibacteriales</taxon>
        <taxon>Nocardioidaceae</taxon>
        <taxon>Nocardioides</taxon>
    </lineage>
</organism>
<name>A0ABN2RUC6_9ACTN</name>
<keyword evidence="7" id="KW-0472">Membrane</keyword>
<keyword evidence="11" id="KW-1185">Reference proteome</keyword>
<proteinExistence type="inferred from homology"/>
<dbReference type="Proteomes" id="UP001500571">
    <property type="component" value="Unassembled WGS sequence"/>
</dbReference>
<protein>
    <recommendedName>
        <fullName evidence="9">ABC transporter domain-containing protein</fullName>
    </recommendedName>
</protein>
<dbReference type="Pfam" id="PF08352">
    <property type="entry name" value="oligo_HPY"/>
    <property type="match status" value="1"/>
</dbReference>
<dbReference type="EMBL" id="BAAAPB010000005">
    <property type="protein sequence ID" value="GAA1975076.1"/>
    <property type="molecule type" value="Genomic_DNA"/>
</dbReference>
<dbReference type="Pfam" id="PF00005">
    <property type="entry name" value="ABC_tran"/>
    <property type="match status" value="1"/>
</dbReference>
<dbReference type="PROSITE" id="PS00211">
    <property type="entry name" value="ABC_TRANSPORTER_1"/>
    <property type="match status" value="1"/>
</dbReference>
<feature type="domain" description="ABC transporter" evidence="9">
    <location>
        <begin position="24"/>
        <end position="273"/>
    </location>
</feature>
<comment type="similarity">
    <text evidence="2">Belongs to the ABC transporter superfamily.</text>
</comment>
<gene>
    <name evidence="10" type="ORF">GCM10009798_40400</name>
</gene>
<dbReference type="InterPro" id="IPR003593">
    <property type="entry name" value="AAA+_ATPase"/>
</dbReference>
<evidence type="ECO:0000256" key="3">
    <source>
        <dbReference type="ARBA" id="ARBA00022448"/>
    </source>
</evidence>
<keyword evidence="6" id="KW-0067">ATP-binding</keyword>
<dbReference type="SUPFAM" id="SSF52540">
    <property type="entry name" value="P-loop containing nucleoside triphosphate hydrolases"/>
    <property type="match status" value="1"/>
</dbReference>
<keyword evidence="3" id="KW-0813">Transport</keyword>
<dbReference type="CDD" id="cd03257">
    <property type="entry name" value="ABC_NikE_OppD_transporters"/>
    <property type="match status" value="1"/>
</dbReference>
<sequence length="379" mass="39779">MKAPVRITPPVAESAGPPGEDHVLVVEDLTVRLPTETGLVDVVRGLNLTLRRGETLSVVGESGSGKSVTALAIMGLLPKHSVVTGSIKLAGRELVGASENALRAVRGNNLAMIFQDPMSSLNPVMRVGPQIAEAVRAHGSVTRAEAADRAVELLTLVGVPNAEERAQDYPHQYSGGMRQRVVIAIAMANRPDVIIADEPTTALDVTVQAQVLESLAKAQSESGAAMLLITHDLGVVASLADRVLVMYAGRAVELGTADEVFYDTRMPYTVGLLGSVPRLDARRGSTRLTPIPGAPPTVDRESSGCSFAPRCPMASPPCDTRPKLLPVGAAGHLAACHFTERLAGVAPADLFGRGAPSQRSAHREGPGLMLDSIQEETRG</sequence>
<evidence type="ECO:0000313" key="10">
    <source>
        <dbReference type="EMBL" id="GAA1975076.1"/>
    </source>
</evidence>
<evidence type="ECO:0000256" key="1">
    <source>
        <dbReference type="ARBA" id="ARBA00004202"/>
    </source>
</evidence>
<dbReference type="RefSeq" id="WP_344048029.1">
    <property type="nucleotide sequence ID" value="NZ_BAAAPB010000005.1"/>
</dbReference>
<dbReference type="InterPro" id="IPR003439">
    <property type="entry name" value="ABC_transporter-like_ATP-bd"/>
</dbReference>
<accession>A0ABN2RUC6</accession>
<evidence type="ECO:0000256" key="5">
    <source>
        <dbReference type="ARBA" id="ARBA00022741"/>
    </source>
</evidence>
<evidence type="ECO:0000259" key="9">
    <source>
        <dbReference type="PROSITE" id="PS50893"/>
    </source>
</evidence>
<dbReference type="PROSITE" id="PS50893">
    <property type="entry name" value="ABC_TRANSPORTER_2"/>
    <property type="match status" value="1"/>
</dbReference>
<feature type="region of interest" description="Disordered" evidence="8">
    <location>
        <begin position="283"/>
        <end position="304"/>
    </location>
</feature>
<dbReference type="InterPro" id="IPR017871">
    <property type="entry name" value="ABC_transporter-like_CS"/>
</dbReference>
<keyword evidence="5" id="KW-0547">Nucleotide-binding</keyword>
<evidence type="ECO:0000256" key="2">
    <source>
        <dbReference type="ARBA" id="ARBA00005417"/>
    </source>
</evidence>
<dbReference type="NCBIfam" id="TIGR01727">
    <property type="entry name" value="oligo_HPY"/>
    <property type="match status" value="1"/>
</dbReference>
<feature type="region of interest" description="Disordered" evidence="8">
    <location>
        <begin position="354"/>
        <end position="379"/>
    </location>
</feature>
<dbReference type="PANTHER" id="PTHR43297:SF2">
    <property type="entry name" value="DIPEPTIDE TRANSPORT ATP-BINDING PROTEIN DPPD"/>
    <property type="match status" value="1"/>
</dbReference>
<dbReference type="InterPro" id="IPR013563">
    <property type="entry name" value="Oligopep_ABC_C"/>
</dbReference>
<dbReference type="SMART" id="SM00382">
    <property type="entry name" value="AAA"/>
    <property type="match status" value="1"/>
</dbReference>
<reference evidence="10 11" key="1">
    <citation type="journal article" date="2019" name="Int. J. Syst. Evol. Microbiol.">
        <title>The Global Catalogue of Microorganisms (GCM) 10K type strain sequencing project: providing services to taxonomists for standard genome sequencing and annotation.</title>
        <authorList>
            <consortium name="The Broad Institute Genomics Platform"/>
            <consortium name="The Broad Institute Genome Sequencing Center for Infectious Disease"/>
            <person name="Wu L."/>
            <person name="Ma J."/>
        </authorList>
    </citation>
    <scope>NUCLEOTIDE SEQUENCE [LARGE SCALE GENOMIC DNA]</scope>
    <source>
        <strain evidence="10 11">JCM 15309</strain>
    </source>
</reference>
<dbReference type="Gene3D" id="3.40.50.300">
    <property type="entry name" value="P-loop containing nucleotide triphosphate hydrolases"/>
    <property type="match status" value="1"/>
</dbReference>
<dbReference type="InterPro" id="IPR027417">
    <property type="entry name" value="P-loop_NTPase"/>
</dbReference>
<evidence type="ECO:0000256" key="8">
    <source>
        <dbReference type="SAM" id="MobiDB-lite"/>
    </source>
</evidence>
<dbReference type="PANTHER" id="PTHR43297">
    <property type="entry name" value="OLIGOPEPTIDE TRANSPORT ATP-BINDING PROTEIN APPD"/>
    <property type="match status" value="1"/>
</dbReference>
<comment type="caution">
    <text evidence="10">The sequence shown here is derived from an EMBL/GenBank/DDBJ whole genome shotgun (WGS) entry which is preliminary data.</text>
</comment>
<evidence type="ECO:0000256" key="6">
    <source>
        <dbReference type="ARBA" id="ARBA00022840"/>
    </source>
</evidence>